<dbReference type="PANTHER" id="PTHR43137">
    <property type="entry name" value="DIHYDROOROTASE"/>
    <property type="match status" value="1"/>
</dbReference>
<dbReference type="GO" id="GO:0046872">
    <property type="term" value="F:metal ion binding"/>
    <property type="evidence" value="ECO:0007669"/>
    <property type="project" value="UniProtKB-KW"/>
</dbReference>
<dbReference type="Proteomes" id="UP000235392">
    <property type="component" value="Unassembled WGS sequence"/>
</dbReference>
<dbReference type="AlphaFoldDB" id="A0A2N5TC40"/>
<evidence type="ECO:0000256" key="3">
    <source>
        <dbReference type="ARBA" id="ARBA00022833"/>
    </source>
</evidence>
<dbReference type="PROSITE" id="PS00482">
    <property type="entry name" value="DIHYDROOROTASE_1"/>
    <property type="match status" value="1"/>
</dbReference>
<proteinExistence type="inferred from homology"/>
<organism evidence="5 6">
    <name type="scientific">Puccinia coronata f. sp. avenae</name>
    <dbReference type="NCBI Taxonomy" id="200324"/>
    <lineage>
        <taxon>Eukaryota</taxon>
        <taxon>Fungi</taxon>
        <taxon>Dikarya</taxon>
        <taxon>Basidiomycota</taxon>
        <taxon>Pucciniomycotina</taxon>
        <taxon>Pucciniomycetes</taxon>
        <taxon>Pucciniales</taxon>
        <taxon>Pucciniaceae</taxon>
        <taxon>Puccinia</taxon>
    </lineage>
</organism>
<keyword evidence="3" id="KW-0862">Zinc</keyword>
<dbReference type="PIRSF" id="PIRSF001237">
    <property type="entry name" value="DHOdimr"/>
    <property type="match status" value="1"/>
</dbReference>
<dbReference type="UniPathway" id="UPA00070">
    <property type="reaction ID" value="UER00117"/>
</dbReference>
<evidence type="ECO:0000313" key="6">
    <source>
        <dbReference type="Proteomes" id="UP000235392"/>
    </source>
</evidence>
<dbReference type="GO" id="GO:0044205">
    <property type="term" value="P:'de novo' UMP biosynthetic process"/>
    <property type="evidence" value="ECO:0007669"/>
    <property type="project" value="UniProtKB-UniPathway"/>
</dbReference>
<dbReference type="PANTHER" id="PTHR43137:SF1">
    <property type="entry name" value="DIHYDROOROTASE"/>
    <property type="match status" value="1"/>
</dbReference>
<comment type="caution">
    <text evidence="5">The sequence shown here is derived from an EMBL/GenBank/DDBJ whole genome shotgun (WGS) entry which is preliminary data.</text>
</comment>
<dbReference type="InterPro" id="IPR004721">
    <property type="entry name" value="DHOdimr"/>
</dbReference>
<protein>
    <submittedName>
        <fullName evidence="5">Uncharacterized protein</fullName>
    </submittedName>
</protein>
<dbReference type="GO" id="GO:0004151">
    <property type="term" value="F:dihydroorotase activity"/>
    <property type="evidence" value="ECO:0007669"/>
    <property type="project" value="InterPro"/>
</dbReference>
<dbReference type="EMBL" id="PGCI01000644">
    <property type="protein sequence ID" value="PLW23040.1"/>
    <property type="molecule type" value="Genomic_DNA"/>
</dbReference>
<evidence type="ECO:0000256" key="2">
    <source>
        <dbReference type="ARBA" id="ARBA00022801"/>
    </source>
</evidence>
<keyword evidence="1" id="KW-0479">Metal-binding</keyword>
<gene>
    <name evidence="5" type="ORF">PCASD_11033</name>
</gene>
<dbReference type="SUPFAM" id="SSF51556">
    <property type="entry name" value="Metallo-dependent hydrolases"/>
    <property type="match status" value="1"/>
</dbReference>
<evidence type="ECO:0000256" key="4">
    <source>
        <dbReference type="ARBA" id="ARBA00022975"/>
    </source>
</evidence>
<keyword evidence="4" id="KW-0665">Pyrimidine biosynthesis</keyword>
<dbReference type="GO" id="GO:0005737">
    <property type="term" value="C:cytoplasm"/>
    <property type="evidence" value="ECO:0007669"/>
    <property type="project" value="TreeGrafter"/>
</dbReference>
<accession>A0A2N5TC40</accession>
<evidence type="ECO:0000256" key="1">
    <source>
        <dbReference type="ARBA" id="ARBA00022723"/>
    </source>
</evidence>
<dbReference type="FunFam" id="3.20.20.140:FF:000071">
    <property type="entry name" value="Dihydroorotase, homodimeric type, variant"/>
    <property type="match status" value="1"/>
</dbReference>
<evidence type="ECO:0000313" key="5">
    <source>
        <dbReference type="EMBL" id="PLW23040.1"/>
    </source>
</evidence>
<dbReference type="PROSITE" id="PS00483">
    <property type="entry name" value="DIHYDROOROTASE_2"/>
    <property type="match status" value="1"/>
</dbReference>
<sequence>MTAIDSISVPCPFDAHVHLRQPGELLELVVTQIHGGGIQSVYVMPNIGPPLTTVEMATSYRDTLQSLEPSIQFFVSLYLSPSLTPDEIRKAKVCGIAGVKSYPRGVTTNSAEGVESYEIYYPVFEAMEQENLVLNIHGEVPSSETGDICVWNAESKFLPKLLEIHRRFPKLRIILEHATTRDAVEAVKACGPTVACTITLHHLSLTIDDWAGNGLNYCKPVAKSPDDREALRQVIREGHPRFFLGSDSAPHPLHRKLPNTTSQCCAAGIYTTAYLLPTLAAIFESAIPPSLVAQGKQVPTRKIHSPIPLDRLPDFASNFGRTFYDLPPPESPRTVTLIRNPSASIQDAFTYQYSRSPAEILDENLAGKSSQTQSQKNNISLVPYWAGRNVGWEIQ</sequence>
<dbReference type="GO" id="GO:0006207">
    <property type="term" value="P:'de novo' pyrimidine nucleobase biosynthetic process"/>
    <property type="evidence" value="ECO:0007669"/>
    <property type="project" value="TreeGrafter"/>
</dbReference>
<dbReference type="NCBIfam" id="TIGR00856">
    <property type="entry name" value="pyrC_dimer"/>
    <property type="match status" value="1"/>
</dbReference>
<keyword evidence="2" id="KW-0378">Hydrolase</keyword>
<reference evidence="5 6" key="1">
    <citation type="submission" date="2017-11" db="EMBL/GenBank/DDBJ databases">
        <title>De novo assembly and phasing of dikaryotic genomes from two isolates of Puccinia coronata f. sp. avenae, the causal agent of oat crown rust.</title>
        <authorList>
            <person name="Miller M.E."/>
            <person name="Zhang Y."/>
            <person name="Omidvar V."/>
            <person name="Sperschneider J."/>
            <person name="Schwessinger B."/>
            <person name="Raley C."/>
            <person name="Palmer J.M."/>
            <person name="Garnica D."/>
            <person name="Upadhyaya N."/>
            <person name="Rathjen J."/>
            <person name="Taylor J.M."/>
            <person name="Park R.F."/>
            <person name="Dodds P.N."/>
            <person name="Hirsch C.D."/>
            <person name="Kianian S.F."/>
            <person name="Figueroa M."/>
        </authorList>
    </citation>
    <scope>NUCLEOTIDE SEQUENCE [LARGE SCALE GENOMIC DNA]</scope>
    <source>
        <strain evidence="5">12SD80</strain>
    </source>
</reference>
<dbReference type="InterPro" id="IPR002195">
    <property type="entry name" value="Dihydroorotase_CS"/>
</dbReference>
<dbReference type="InterPro" id="IPR032466">
    <property type="entry name" value="Metal_Hydrolase"/>
</dbReference>
<dbReference type="HAMAP" id="MF_00219">
    <property type="entry name" value="PyrC_classII"/>
    <property type="match status" value="1"/>
</dbReference>
<name>A0A2N5TC40_9BASI</name>
<dbReference type="Gene3D" id="3.20.20.140">
    <property type="entry name" value="Metal-dependent hydrolases"/>
    <property type="match status" value="1"/>
</dbReference>